<dbReference type="InterPro" id="IPR050570">
    <property type="entry name" value="Cell_wall_metabolism_enzyme"/>
</dbReference>
<reference evidence="4 5" key="1">
    <citation type="submission" date="2020-05" db="EMBL/GenBank/DDBJ databases">
        <title>Genome sequence of Isoptericola sp. JC619 isolated from Chilika lagoon, India.</title>
        <authorList>
            <person name="Kumar D."/>
            <person name="Appam K."/>
            <person name="Gandham S."/>
            <person name="Uppada J."/>
            <person name="Sasikala C."/>
            <person name="Venkata Ramana C."/>
        </authorList>
    </citation>
    <scope>NUCLEOTIDE SEQUENCE [LARGE SCALE GENOMIC DNA]</scope>
    <source>
        <strain evidence="4 5">JC619</strain>
    </source>
</reference>
<dbReference type="PANTHER" id="PTHR21666:SF286">
    <property type="entry name" value="LIPOPROTEIN NLPD"/>
    <property type="match status" value="1"/>
</dbReference>
<dbReference type="PANTHER" id="PTHR21666">
    <property type="entry name" value="PEPTIDASE-RELATED"/>
    <property type="match status" value="1"/>
</dbReference>
<dbReference type="Proteomes" id="UP000557204">
    <property type="component" value="Unassembled WGS sequence"/>
</dbReference>
<evidence type="ECO:0000256" key="1">
    <source>
        <dbReference type="SAM" id="MobiDB-lite"/>
    </source>
</evidence>
<dbReference type="Gene3D" id="2.70.70.10">
    <property type="entry name" value="Glucose Permease (Domain IIA)"/>
    <property type="match status" value="1"/>
</dbReference>
<protein>
    <submittedName>
        <fullName evidence="4">Peptidoglycan DD-metalloendopeptidase family protein</fullName>
    </submittedName>
</protein>
<proteinExistence type="predicted"/>
<dbReference type="EMBL" id="JABFAJ010000019">
    <property type="protein sequence ID" value="NNU28000.1"/>
    <property type="molecule type" value="Genomic_DNA"/>
</dbReference>
<feature type="region of interest" description="Disordered" evidence="1">
    <location>
        <begin position="281"/>
        <end position="385"/>
    </location>
</feature>
<dbReference type="SUPFAM" id="SSF51261">
    <property type="entry name" value="Duplicated hybrid motif"/>
    <property type="match status" value="1"/>
</dbReference>
<dbReference type="InterPro" id="IPR011055">
    <property type="entry name" value="Dup_hybrid_motif"/>
</dbReference>
<feature type="signal peptide" evidence="2">
    <location>
        <begin position="1"/>
        <end position="29"/>
    </location>
</feature>
<dbReference type="AlphaFoldDB" id="A0A849K6D6"/>
<accession>A0A849K6D6</accession>
<feature type="chain" id="PRO_5032642060" evidence="2">
    <location>
        <begin position="30"/>
        <end position="514"/>
    </location>
</feature>
<dbReference type="CDD" id="cd12797">
    <property type="entry name" value="M23_peptidase"/>
    <property type="match status" value="1"/>
</dbReference>
<keyword evidence="5" id="KW-1185">Reference proteome</keyword>
<sequence length="514" mass="55159">MPDVVRLRRALAGVLAALLLIGPTAPVVADELDDQRAAAEEQQRQKREERQDLQHELEDTNDKFAQAVLDLNEVEGRLPVAQAELAEAQAALAEARRKAAVLADRLADAEDEEKAVAQEIEAGEGKVEEARDDVAAMAREAYRRGDDASTIGLVTGAQSTEEFLDDLSVTASAARSRSRSVTELQEAETVARNQQARLDAIRETIAVLKAEADANVVVAQEAEQQAAERKAEVERLIEEQKRLKATIADQRDETIAELEENEAERDQLQSEIKDIIAKQAERDRRLEEERKRREAEERRRQEAEARRQAEREAEQRAAEQRAAERGQQDSGGGSGQGGGGGSGSGGGSGGGGGGSGSGSGGGSSSGGGGGSSSGGSSTPSGPFLGWPTNYRVVTSSYGMRYLPMYGYTRLHAGTDIRSYCGTPIYAAQSGYVEQAYYGSSPGNNVLINHGRHRGDSVMSRYLHLSRDVVYVGQKVSKGQVIGYSGSSGSSGACHLHFEVWLNGSTVDPMRGWLN</sequence>
<evidence type="ECO:0000313" key="4">
    <source>
        <dbReference type="EMBL" id="NNU28000.1"/>
    </source>
</evidence>
<feature type="region of interest" description="Disordered" evidence="1">
    <location>
        <begin position="37"/>
        <end position="59"/>
    </location>
</feature>
<keyword evidence="2" id="KW-0732">Signal</keyword>
<evidence type="ECO:0000256" key="2">
    <source>
        <dbReference type="SAM" id="SignalP"/>
    </source>
</evidence>
<dbReference type="GO" id="GO:0004222">
    <property type="term" value="F:metalloendopeptidase activity"/>
    <property type="evidence" value="ECO:0007669"/>
    <property type="project" value="TreeGrafter"/>
</dbReference>
<organism evidence="4 5">
    <name type="scientific">Isoptericola sediminis</name>
    <dbReference type="NCBI Taxonomy" id="2733572"/>
    <lineage>
        <taxon>Bacteria</taxon>
        <taxon>Bacillati</taxon>
        <taxon>Actinomycetota</taxon>
        <taxon>Actinomycetes</taxon>
        <taxon>Micrococcales</taxon>
        <taxon>Promicromonosporaceae</taxon>
        <taxon>Isoptericola</taxon>
    </lineage>
</organism>
<dbReference type="Gene3D" id="6.10.250.3150">
    <property type="match status" value="1"/>
</dbReference>
<evidence type="ECO:0000259" key="3">
    <source>
        <dbReference type="Pfam" id="PF01551"/>
    </source>
</evidence>
<name>A0A849K6D6_9MICO</name>
<dbReference type="Pfam" id="PF01551">
    <property type="entry name" value="Peptidase_M23"/>
    <property type="match status" value="1"/>
</dbReference>
<feature type="compositionally biased region" description="Gly residues" evidence="1">
    <location>
        <begin position="329"/>
        <end position="373"/>
    </location>
</feature>
<feature type="domain" description="M23ase beta-sheet core" evidence="3">
    <location>
        <begin position="410"/>
        <end position="508"/>
    </location>
</feature>
<dbReference type="InterPro" id="IPR016047">
    <property type="entry name" value="M23ase_b-sheet_dom"/>
</dbReference>
<evidence type="ECO:0000313" key="5">
    <source>
        <dbReference type="Proteomes" id="UP000557204"/>
    </source>
</evidence>
<gene>
    <name evidence="4" type="ORF">HLI28_10650</name>
</gene>
<feature type="compositionally biased region" description="Basic and acidic residues" evidence="1">
    <location>
        <begin position="281"/>
        <end position="327"/>
    </location>
</feature>
<dbReference type="RefSeq" id="WP_171247503.1">
    <property type="nucleotide sequence ID" value="NZ_JABFAJ010000019.1"/>
</dbReference>
<comment type="caution">
    <text evidence="4">The sequence shown here is derived from an EMBL/GenBank/DDBJ whole genome shotgun (WGS) entry which is preliminary data.</text>
</comment>